<dbReference type="GO" id="GO:0005737">
    <property type="term" value="C:cytoplasm"/>
    <property type="evidence" value="ECO:0007669"/>
    <property type="project" value="TreeGrafter"/>
</dbReference>
<dbReference type="Pfam" id="PF01266">
    <property type="entry name" value="DAO"/>
    <property type="match status" value="1"/>
</dbReference>
<dbReference type="SUPFAM" id="SSF51905">
    <property type="entry name" value="FAD/NAD(P)-binding domain"/>
    <property type="match status" value="1"/>
</dbReference>
<accession>A0A3P1SQC5</accession>
<dbReference type="GO" id="GO:0016491">
    <property type="term" value="F:oxidoreductase activity"/>
    <property type="evidence" value="ECO:0007669"/>
    <property type="project" value="UniProtKB-KW"/>
</dbReference>
<dbReference type="PANTHER" id="PTHR13847:SF281">
    <property type="entry name" value="FAD DEPENDENT OXIDOREDUCTASE DOMAIN-CONTAINING PROTEIN"/>
    <property type="match status" value="1"/>
</dbReference>
<protein>
    <submittedName>
        <fullName evidence="3">FAD-binding oxidoreductase</fullName>
    </submittedName>
</protein>
<dbReference type="InterPro" id="IPR036188">
    <property type="entry name" value="FAD/NAD-bd_sf"/>
</dbReference>
<evidence type="ECO:0000313" key="3">
    <source>
        <dbReference type="EMBL" id="RRC99337.1"/>
    </source>
</evidence>
<sequence>MYDPLVSSGPGTGAAYPDSYWSDTAGPPPVDDGPVCADQEVEVAIIGAGYTGLSAAYHLAAEQGIEAIVLEANATGWGCSGRNGGFALKAGGRLSYQKMIKRYGEPTARGMFNEIYDGLARVRGLIQDHNIDCDQQDDGHLWVAHRPRMMQVIESEARFLKQNFDYEVDILSADELRQQHFNSDEAHGAMRFRHGFGVHPLKLAYGYHRMARAAGVKIHTSSPVQQWLREGDRHLLLTPGGVVKAKKVIVATNGYTAPGLHPKLKSRTFPVLSNVIVTRPLNAKELQATNFVSSDVITDTRTLRFYYRKLPGNRILIGGRSAITGADACNPVHNENLLRALRSKFSALGNLSFDYQWGGWVCVTFDDIPHISQAEDDGSVLYALGYGGSGVSFAVQAGMRLAEKVAGITAGHDLPVLSTQLPKFPFAPFRRIGQRALYHYYFARDEKR</sequence>
<dbReference type="RefSeq" id="WP_124926175.1">
    <property type="nucleotide sequence ID" value="NZ_BMOH01000004.1"/>
</dbReference>
<dbReference type="Gene3D" id="3.30.9.10">
    <property type="entry name" value="D-Amino Acid Oxidase, subunit A, domain 2"/>
    <property type="match status" value="1"/>
</dbReference>
<evidence type="ECO:0000313" key="4">
    <source>
        <dbReference type="Proteomes" id="UP000267535"/>
    </source>
</evidence>
<proteinExistence type="predicted"/>
<evidence type="ECO:0000259" key="2">
    <source>
        <dbReference type="Pfam" id="PF01266"/>
    </source>
</evidence>
<gene>
    <name evidence="3" type="ORF">EHS89_10870</name>
</gene>
<dbReference type="AlphaFoldDB" id="A0A3P1SQC5"/>
<comment type="caution">
    <text evidence="3">The sequence shown here is derived from an EMBL/GenBank/DDBJ whole genome shotgun (WGS) entry which is preliminary data.</text>
</comment>
<dbReference type="Proteomes" id="UP000267535">
    <property type="component" value="Unassembled WGS sequence"/>
</dbReference>
<dbReference type="InterPro" id="IPR006076">
    <property type="entry name" value="FAD-dep_OxRdtase"/>
</dbReference>
<organism evidence="3 4">
    <name type="scientific">Amphritea balenae</name>
    <dbReference type="NCBI Taxonomy" id="452629"/>
    <lineage>
        <taxon>Bacteria</taxon>
        <taxon>Pseudomonadati</taxon>
        <taxon>Pseudomonadota</taxon>
        <taxon>Gammaproteobacteria</taxon>
        <taxon>Oceanospirillales</taxon>
        <taxon>Oceanospirillaceae</taxon>
        <taxon>Amphritea</taxon>
    </lineage>
</organism>
<evidence type="ECO:0000256" key="1">
    <source>
        <dbReference type="ARBA" id="ARBA00023002"/>
    </source>
</evidence>
<keyword evidence="4" id="KW-1185">Reference proteome</keyword>
<keyword evidence="1" id="KW-0560">Oxidoreductase</keyword>
<name>A0A3P1SQC5_9GAMM</name>
<dbReference type="Gene3D" id="3.50.50.60">
    <property type="entry name" value="FAD/NAD(P)-binding domain"/>
    <property type="match status" value="1"/>
</dbReference>
<dbReference type="OrthoDB" id="311718at2"/>
<dbReference type="PANTHER" id="PTHR13847">
    <property type="entry name" value="SARCOSINE DEHYDROGENASE-RELATED"/>
    <property type="match status" value="1"/>
</dbReference>
<feature type="domain" description="FAD dependent oxidoreductase" evidence="2">
    <location>
        <begin position="43"/>
        <end position="403"/>
    </location>
</feature>
<reference evidence="3 4" key="1">
    <citation type="submission" date="2018-11" db="EMBL/GenBank/DDBJ databases">
        <title>The draft genome sequence of Amphritea balenae JAMM 1525T.</title>
        <authorList>
            <person name="Fang Z."/>
            <person name="Zhang Y."/>
            <person name="Han X."/>
        </authorList>
    </citation>
    <scope>NUCLEOTIDE SEQUENCE [LARGE SCALE GENOMIC DNA]</scope>
    <source>
        <strain evidence="3 4">JAMM 1525</strain>
    </source>
</reference>
<dbReference type="EMBL" id="RQXV01000005">
    <property type="protein sequence ID" value="RRC99337.1"/>
    <property type="molecule type" value="Genomic_DNA"/>
</dbReference>